<evidence type="ECO:0000256" key="4">
    <source>
        <dbReference type="SAM" id="MobiDB-lite"/>
    </source>
</evidence>
<evidence type="ECO:0000313" key="6">
    <source>
        <dbReference type="Proteomes" id="UP000317650"/>
    </source>
</evidence>
<dbReference type="InterPro" id="IPR032675">
    <property type="entry name" value="LRR_dom_sf"/>
</dbReference>
<dbReference type="FunFam" id="3.80.10.10:FF:000131">
    <property type="entry name" value="acidic leucine-rich nuclear phosphoprotein 32-related protein-like"/>
    <property type="match status" value="1"/>
</dbReference>
<feature type="compositionally biased region" description="Acidic residues" evidence="4">
    <location>
        <begin position="167"/>
        <end position="193"/>
    </location>
</feature>
<dbReference type="PANTHER" id="PTHR11375">
    <property type="entry name" value="ACIDIC LEUCINE-RICH NUCLEAR PHOSPHOPROTEIN 32"/>
    <property type="match status" value="1"/>
</dbReference>
<dbReference type="Proteomes" id="UP000317650">
    <property type="component" value="Chromosome 8"/>
</dbReference>
<protein>
    <recommendedName>
        <fullName evidence="7">U2A'/phosphoprotein 32 family A C-terminal domain-containing protein</fullName>
    </recommendedName>
</protein>
<dbReference type="GO" id="GO:0005634">
    <property type="term" value="C:nucleus"/>
    <property type="evidence" value="ECO:0007669"/>
    <property type="project" value="TreeGrafter"/>
</dbReference>
<feature type="compositionally biased region" description="Acidic residues" evidence="4">
    <location>
        <begin position="375"/>
        <end position="392"/>
    </location>
</feature>
<evidence type="ECO:0000256" key="1">
    <source>
        <dbReference type="ARBA" id="ARBA00022614"/>
    </source>
</evidence>
<keyword evidence="1" id="KW-0433">Leucine-rich repeat</keyword>
<dbReference type="InterPro" id="IPR045081">
    <property type="entry name" value="AN32"/>
</dbReference>
<feature type="region of interest" description="Disordered" evidence="4">
    <location>
        <begin position="159"/>
        <end position="410"/>
    </location>
</feature>
<dbReference type="AlphaFoldDB" id="A0A4S8K1C6"/>
<feature type="compositionally biased region" description="Acidic residues" evidence="4">
    <location>
        <begin position="259"/>
        <end position="297"/>
    </location>
</feature>
<dbReference type="InterPro" id="IPR001611">
    <property type="entry name" value="Leu-rich_rpt"/>
</dbReference>
<comment type="similarity">
    <text evidence="3">Belongs to the ANP32 family.</text>
</comment>
<feature type="compositionally biased region" description="Acidic residues" evidence="4">
    <location>
        <begin position="400"/>
        <end position="410"/>
    </location>
</feature>
<feature type="compositionally biased region" description="Acidic residues" evidence="4">
    <location>
        <begin position="215"/>
        <end position="228"/>
    </location>
</feature>
<dbReference type="Gene3D" id="3.80.10.10">
    <property type="entry name" value="Ribonuclease Inhibitor"/>
    <property type="match status" value="1"/>
</dbReference>
<name>A0A4S8K1C6_MUSBA</name>
<keyword evidence="2" id="KW-0677">Repeat</keyword>
<dbReference type="EMBL" id="PYDT01000002">
    <property type="protein sequence ID" value="THU68516.1"/>
    <property type="molecule type" value="Genomic_DNA"/>
</dbReference>
<evidence type="ECO:0000256" key="2">
    <source>
        <dbReference type="ARBA" id="ARBA00022737"/>
    </source>
</evidence>
<organism evidence="5 6">
    <name type="scientific">Musa balbisiana</name>
    <name type="common">Banana</name>
    <dbReference type="NCBI Taxonomy" id="52838"/>
    <lineage>
        <taxon>Eukaryota</taxon>
        <taxon>Viridiplantae</taxon>
        <taxon>Streptophyta</taxon>
        <taxon>Embryophyta</taxon>
        <taxon>Tracheophyta</taxon>
        <taxon>Spermatophyta</taxon>
        <taxon>Magnoliopsida</taxon>
        <taxon>Liliopsida</taxon>
        <taxon>Zingiberales</taxon>
        <taxon>Musaceae</taxon>
        <taxon>Musa</taxon>
    </lineage>
</organism>
<dbReference type="PANTHER" id="PTHR11375:SF0">
    <property type="entry name" value="ACIDIC LEUCINE-RICH NUCLEAR PHOSPHOPROTEIN 32 FAMILY MEMBER A"/>
    <property type="match status" value="1"/>
</dbReference>
<gene>
    <name evidence="5" type="ORF">C4D60_Mb08t04710</name>
</gene>
<feature type="compositionally biased region" description="Basic and acidic residues" evidence="4">
    <location>
        <begin position="229"/>
        <end position="243"/>
    </location>
</feature>
<feature type="region of interest" description="Disordered" evidence="4">
    <location>
        <begin position="452"/>
        <end position="489"/>
    </location>
</feature>
<evidence type="ECO:0000313" key="5">
    <source>
        <dbReference type="EMBL" id="THU68516.1"/>
    </source>
</evidence>
<proteinExistence type="inferred from homology"/>
<sequence>MDEAWERAVEAALGGQANSSSTAPPPRSLTLDGSVKCLHGRLPPPEILERYQSLEHLSIANVGVSSLEKFPRLRNLRRLILSDNRIAGGLEFLVEAGLESLRDLDLSNNRIQFLEDLAPLAQLRLVSLDLYECPVTRIKDYRSRVFGMIRTLRYLDKMDADENERPESDDEEEEEDEEDEDEEEDPGSGEVDGDDRAGKLMNGVGTGGVGGIVDVYEEEESDAEEEETETARRIDANGGERRYNACNGFRVAPVMAVDGGEDEEEEDDDIEDDDEDEDNDDDLGEEIDAEERDEDDVVEVHDVGDSDEDVDGVEEEGEEEVDGVEEVEDEDEEDEDGDGDEDQEDVEDEEDDGEPGSSGRLMSAEGEIDGHEQGEGDEDENGEIGEEDEQGVDEDRYSAEGDDDGEDEDEASLQYGCVGRVGMNLPASGPAATNWSSHRVCFGRGRVQLDSTKPTRKKMSGQAPRTRRTEATCASRQLPAKDTGGSGAGWTARAPGDWYLPTDAADHGLRPTAVPGRSFGAAEGWSYYLLAASIVRWSLYIKANNSSGPYGLLGAALAIVAVFGLQCFV</sequence>
<dbReference type="STRING" id="52838.A0A4S8K1C6"/>
<dbReference type="GO" id="GO:0042393">
    <property type="term" value="F:histone binding"/>
    <property type="evidence" value="ECO:0007669"/>
    <property type="project" value="TreeGrafter"/>
</dbReference>
<dbReference type="Pfam" id="PF14580">
    <property type="entry name" value="LRR_9"/>
    <property type="match status" value="1"/>
</dbReference>
<comment type="caution">
    <text evidence="5">The sequence shown here is derived from an EMBL/GenBank/DDBJ whole genome shotgun (WGS) entry which is preliminary data.</text>
</comment>
<dbReference type="SUPFAM" id="SSF52058">
    <property type="entry name" value="L domain-like"/>
    <property type="match status" value="1"/>
</dbReference>
<evidence type="ECO:0000256" key="3">
    <source>
        <dbReference type="ARBA" id="ARBA00025777"/>
    </source>
</evidence>
<accession>A0A4S8K1C6</accession>
<keyword evidence="6" id="KW-1185">Reference proteome</keyword>
<evidence type="ECO:0008006" key="7">
    <source>
        <dbReference type="Google" id="ProtNLM"/>
    </source>
</evidence>
<feature type="compositionally biased region" description="Acidic residues" evidence="4">
    <location>
        <begin position="305"/>
        <end position="354"/>
    </location>
</feature>
<dbReference type="PROSITE" id="PS51450">
    <property type="entry name" value="LRR"/>
    <property type="match status" value="1"/>
</dbReference>
<reference evidence="5 6" key="1">
    <citation type="journal article" date="2019" name="Nat. Plants">
        <title>Genome sequencing of Musa balbisiana reveals subgenome evolution and function divergence in polyploid bananas.</title>
        <authorList>
            <person name="Yao X."/>
        </authorList>
    </citation>
    <scope>NUCLEOTIDE SEQUENCE [LARGE SCALE GENOMIC DNA]</scope>
    <source>
        <strain evidence="6">cv. DH-PKW</strain>
        <tissue evidence="5">Leaves</tissue>
    </source>
</reference>